<sequence>MTDGAPFYVARRELTADPDQVWSVISDFGGLSRWSEAITACSADGNEAGALRTVMVGEAEIRERLEAIDHTARFLRYRPISGSSLPFEGFFATMQLAALDDGRTAIAWSVFGTPTIEPDKARDMLAKRYAFRLNELEACLDRGAA</sequence>
<dbReference type="InterPro" id="IPR053249">
    <property type="entry name" value="LFS"/>
</dbReference>
<dbReference type="EMBL" id="JAROCY010000015">
    <property type="protein sequence ID" value="MDF8334669.1"/>
    <property type="molecule type" value="Genomic_DNA"/>
</dbReference>
<dbReference type="InterPro" id="IPR023393">
    <property type="entry name" value="START-like_dom_sf"/>
</dbReference>
<evidence type="ECO:0000313" key="1">
    <source>
        <dbReference type="EMBL" id="MDF8334669.1"/>
    </source>
</evidence>
<keyword evidence="2" id="KW-1185">Reference proteome</keyword>
<dbReference type="SUPFAM" id="SSF55961">
    <property type="entry name" value="Bet v1-like"/>
    <property type="match status" value="1"/>
</dbReference>
<dbReference type="CDD" id="cd07821">
    <property type="entry name" value="PYR_PYL_RCAR_like"/>
    <property type="match status" value="1"/>
</dbReference>
<name>A0ABT6CMB3_9SPHN</name>
<organism evidence="1 2">
    <name type="scientific">Novosphingobium cyanobacteriorum</name>
    <dbReference type="NCBI Taxonomy" id="3024215"/>
    <lineage>
        <taxon>Bacteria</taxon>
        <taxon>Pseudomonadati</taxon>
        <taxon>Pseudomonadota</taxon>
        <taxon>Alphaproteobacteria</taxon>
        <taxon>Sphingomonadales</taxon>
        <taxon>Sphingomonadaceae</taxon>
        <taxon>Novosphingobium</taxon>
    </lineage>
</organism>
<dbReference type="Proteomes" id="UP001222770">
    <property type="component" value="Unassembled WGS sequence"/>
</dbReference>
<proteinExistence type="predicted"/>
<gene>
    <name evidence="1" type="ORF">POM99_15780</name>
</gene>
<evidence type="ECO:0000313" key="2">
    <source>
        <dbReference type="Proteomes" id="UP001222770"/>
    </source>
</evidence>
<accession>A0ABT6CMB3</accession>
<dbReference type="RefSeq" id="WP_277279439.1">
    <property type="nucleotide sequence ID" value="NZ_JAROCY010000015.1"/>
</dbReference>
<reference evidence="1 2" key="1">
    <citation type="submission" date="2023-03" db="EMBL/GenBank/DDBJ databases">
        <title>Novosphingobium cyanobacteriorum sp. nov., isolated from a eutrophic reservoir during the Microcystis bloom period.</title>
        <authorList>
            <person name="Kang M."/>
            <person name="Le V."/>
            <person name="Ko S.-R."/>
            <person name="Lee S.-A."/>
            <person name="Ahn C.-Y."/>
        </authorList>
    </citation>
    <scope>NUCLEOTIDE SEQUENCE [LARGE SCALE GENOMIC DNA]</scope>
    <source>
        <strain evidence="1 2">HBC54</strain>
    </source>
</reference>
<dbReference type="Pfam" id="PF10604">
    <property type="entry name" value="Polyketide_cyc2"/>
    <property type="match status" value="1"/>
</dbReference>
<dbReference type="InterPro" id="IPR019587">
    <property type="entry name" value="Polyketide_cyclase/dehydratase"/>
</dbReference>
<protein>
    <submittedName>
        <fullName evidence="1">SRPBCC family protein</fullName>
    </submittedName>
</protein>
<comment type="caution">
    <text evidence="1">The sequence shown here is derived from an EMBL/GenBank/DDBJ whole genome shotgun (WGS) entry which is preliminary data.</text>
</comment>
<dbReference type="PANTHER" id="PTHR33789:SF5">
    <property type="entry name" value="BET V I_MAJOR LATEX PROTEIN DOMAIN-CONTAINING PROTEIN"/>
    <property type="match status" value="1"/>
</dbReference>
<dbReference type="PANTHER" id="PTHR33789">
    <property type="entry name" value="LACHRYMATORY-FACTOR SYNTHASE"/>
    <property type="match status" value="1"/>
</dbReference>
<dbReference type="Gene3D" id="3.30.530.20">
    <property type="match status" value="1"/>
</dbReference>